<keyword evidence="3 8" id="KW-0418">Kinase</keyword>
<protein>
    <submittedName>
        <fullName evidence="8">Serine/threonine protein kinase</fullName>
    </submittedName>
</protein>
<dbReference type="InterPro" id="IPR017441">
    <property type="entry name" value="Protein_kinase_ATP_BS"/>
</dbReference>
<dbReference type="InterPro" id="IPR000719">
    <property type="entry name" value="Prot_kinase_dom"/>
</dbReference>
<dbReference type="InterPro" id="IPR011990">
    <property type="entry name" value="TPR-like_helical_dom_sf"/>
</dbReference>
<proteinExistence type="predicted"/>
<dbReference type="InterPro" id="IPR008271">
    <property type="entry name" value="Ser/Thr_kinase_AS"/>
</dbReference>
<feature type="domain" description="Protein kinase" evidence="7">
    <location>
        <begin position="83"/>
        <end position="361"/>
    </location>
</feature>
<gene>
    <name evidence="8" type="ORF">EAH88_17440</name>
</gene>
<keyword evidence="6" id="KW-0472">Membrane</keyword>
<dbReference type="SUPFAM" id="SSF48452">
    <property type="entry name" value="TPR-like"/>
    <property type="match status" value="4"/>
</dbReference>
<evidence type="ECO:0000256" key="6">
    <source>
        <dbReference type="SAM" id="Phobius"/>
    </source>
</evidence>
<dbReference type="Proteomes" id="UP000319486">
    <property type="component" value="Unassembled WGS sequence"/>
</dbReference>
<feature type="binding site" evidence="5">
    <location>
        <position position="114"/>
    </location>
    <ligand>
        <name>ATP</name>
        <dbReference type="ChEBI" id="CHEBI:30616"/>
    </ligand>
</feature>
<keyword evidence="2 5" id="KW-0547">Nucleotide-binding</keyword>
<dbReference type="AlphaFoldDB" id="A0A502BW71"/>
<evidence type="ECO:0000313" key="9">
    <source>
        <dbReference type="Proteomes" id="UP000319486"/>
    </source>
</evidence>
<sequence>MESTPSLRDLFEEALTLPAAARARLLAERCPDPVRRAEIERMLAADAVEGELLSTGDAVNAARVIGDTSVVEALPAGSHIGPFELVEVLGEGGSSTVFRAFRDADSVRQEVAIKLLARGLYTADAQRQFRREREALARLRHPGIARLIEGGITDSGHAYIALELVDGLPITRYASEHGLDLRQRLVLFLMVCRAVETAHRALIVHRDLKPSNVLVTAGGHVKLLDFGIAKLLDEDATDAIRTQHRALTPAYAAPEQFAQQPITTATDVYALGILLDELITGCRRAAGDTGTPSSRITPPSIATAYGPGQALASVASIRRKLRGDLDNIVLKATATEPERRYASAGALAEDIERHLDRQPVLAHPPSRWYRAGKFVARHRGGVVVTGVFLLAVLAALGIALWQTGVAREQAARANTVRDFLVSVFQSAGADLPKDQRPTPEDLVKQAASRLMTRNNVPEAVRVDLLLTLAKVARSVGSTDQALALLDRGEPIIDQLYGPRDTPWWDARVLRARVLEDGAHDIDVIRLLQPLRAELLTRRDTIGIEGLRALGNALLHNGRIDEGLALLDQAREIAARAQLPEAQLSASIDEATALLDAEHFRAGLARADAALALWQSSGARANPRILDLYESIALGAEAGGDMVRAENAYRQAITLGDRFFDKPNPGQAWNVGMYGSFLIAQGRFAEAEPYATRGLELRRRVFGGDDPRTLYAVAGMGKLRYGQGRYQDAADWYTQGIDTCRRVALHKLVCPRLLGLRGLAYGAAGQFVKAEADIHAALDAQRAFGGDNNPNYAYVLEQQANLQLRQQRYAEAIATTDRVLAIYRAARGGMIQRELGTRLVRAQALFALGRNAEALTELLDIAPKYAAMFPTGNSRFDITALEARALARAHRTGEAAVAARDALAIKATPATRDAQLVEELTQLASGK</sequence>
<dbReference type="EMBL" id="RCZO01000012">
    <property type="protein sequence ID" value="TPG04708.1"/>
    <property type="molecule type" value="Genomic_DNA"/>
</dbReference>
<keyword evidence="9" id="KW-1185">Reference proteome</keyword>
<dbReference type="Pfam" id="PF00069">
    <property type="entry name" value="Pkinase"/>
    <property type="match status" value="1"/>
</dbReference>
<dbReference type="SUPFAM" id="SSF56112">
    <property type="entry name" value="Protein kinase-like (PK-like)"/>
    <property type="match status" value="1"/>
</dbReference>
<dbReference type="GO" id="GO:0004674">
    <property type="term" value="F:protein serine/threonine kinase activity"/>
    <property type="evidence" value="ECO:0007669"/>
    <property type="project" value="UniProtKB-KW"/>
</dbReference>
<dbReference type="InterPro" id="IPR011009">
    <property type="entry name" value="Kinase-like_dom_sf"/>
</dbReference>
<evidence type="ECO:0000256" key="4">
    <source>
        <dbReference type="ARBA" id="ARBA00022840"/>
    </source>
</evidence>
<keyword evidence="8" id="KW-0723">Serine/threonine-protein kinase</keyword>
<dbReference type="Pfam" id="PF13424">
    <property type="entry name" value="TPR_12"/>
    <property type="match status" value="2"/>
</dbReference>
<dbReference type="CDD" id="cd14014">
    <property type="entry name" value="STKc_PknB_like"/>
    <property type="match status" value="1"/>
</dbReference>
<dbReference type="SMART" id="SM00028">
    <property type="entry name" value="TPR"/>
    <property type="match status" value="5"/>
</dbReference>
<evidence type="ECO:0000256" key="2">
    <source>
        <dbReference type="ARBA" id="ARBA00022741"/>
    </source>
</evidence>
<keyword evidence="1" id="KW-0808">Transferase</keyword>
<evidence type="ECO:0000256" key="5">
    <source>
        <dbReference type="PROSITE-ProRule" id="PRU10141"/>
    </source>
</evidence>
<keyword evidence="6" id="KW-1133">Transmembrane helix</keyword>
<comment type="caution">
    <text evidence="8">The sequence shown here is derived from an EMBL/GenBank/DDBJ whole genome shotgun (WGS) entry which is preliminary data.</text>
</comment>
<reference evidence="8 9" key="1">
    <citation type="journal article" date="2019" name="Environ. Microbiol.">
        <title>Species interactions and distinct microbial communities in high Arctic permafrost affected cryosols are associated with the CH4 and CO2 gas fluxes.</title>
        <authorList>
            <person name="Altshuler I."/>
            <person name="Hamel J."/>
            <person name="Turney S."/>
            <person name="Magnuson E."/>
            <person name="Levesque R."/>
            <person name="Greer C."/>
            <person name="Whyte L.G."/>
        </authorList>
    </citation>
    <scope>NUCLEOTIDE SEQUENCE [LARGE SCALE GENOMIC DNA]</scope>
    <source>
        <strain evidence="8 9">S13Y</strain>
    </source>
</reference>
<accession>A0A502BW71</accession>
<dbReference type="SMART" id="SM00220">
    <property type="entry name" value="S_TKc"/>
    <property type="match status" value="1"/>
</dbReference>
<evidence type="ECO:0000256" key="3">
    <source>
        <dbReference type="ARBA" id="ARBA00022777"/>
    </source>
</evidence>
<name>A0A502BW71_9GAMM</name>
<evidence type="ECO:0000259" key="7">
    <source>
        <dbReference type="PROSITE" id="PS50011"/>
    </source>
</evidence>
<dbReference type="PANTHER" id="PTHR43289:SF34">
    <property type="entry name" value="SERINE_THREONINE-PROTEIN KINASE YBDM-RELATED"/>
    <property type="match status" value="1"/>
</dbReference>
<feature type="transmembrane region" description="Helical" evidence="6">
    <location>
        <begin position="380"/>
        <end position="401"/>
    </location>
</feature>
<dbReference type="Gene3D" id="1.10.510.10">
    <property type="entry name" value="Transferase(Phosphotransferase) domain 1"/>
    <property type="match status" value="1"/>
</dbReference>
<evidence type="ECO:0000256" key="1">
    <source>
        <dbReference type="ARBA" id="ARBA00022679"/>
    </source>
</evidence>
<dbReference type="PROSITE" id="PS50011">
    <property type="entry name" value="PROTEIN_KINASE_DOM"/>
    <property type="match status" value="1"/>
</dbReference>
<dbReference type="RefSeq" id="WP_140655430.1">
    <property type="nucleotide sequence ID" value="NZ_RCZO01000012.1"/>
</dbReference>
<dbReference type="InterPro" id="IPR019734">
    <property type="entry name" value="TPR_rpt"/>
</dbReference>
<dbReference type="PANTHER" id="PTHR43289">
    <property type="entry name" value="MITOGEN-ACTIVATED PROTEIN KINASE KINASE KINASE 20-RELATED"/>
    <property type="match status" value="1"/>
</dbReference>
<organism evidence="8 9">
    <name type="scientific">Rhodanobacter glycinis</name>
    <dbReference type="NCBI Taxonomy" id="582702"/>
    <lineage>
        <taxon>Bacteria</taxon>
        <taxon>Pseudomonadati</taxon>
        <taxon>Pseudomonadota</taxon>
        <taxon>Gammaproteobacteria</taxon>
        <taxon>Lysobacterales</taxon>
        <taxon>Rhodanobacteraceae</taxon>
        <taxon>Rhodanobacter</taxon>
    </lineage>
</organism>
<dbReference type="Gene3D" id="3.30.200.20">
    <property type="entry name" value="Phosphorylase Kinase, domain 1"/>
    <property type="match status" value="1"/>
</dbReference>
<evidence type="ECO:0000313" key="8">
    <source>
        <dbReference type="EMBL" id="TPG04708.1"/>
    </source>
</evidence>
<dbReference type="Gene3D" id="1.25.40.10">
    <property type="entry name" value="Tetratricopeptide repeat domain"/>
    <property type="match status" value="2"/>
</dbReference>
<dbReference type="PROSITE" id="PS00107">
    <property type="entry name" value="PROTEIN_KINASE_ATP"/>
    <property type="match status" value="1"/>
</dbReference>
<dbReference type="GO" id="GO:0005524">
    <property type="term" value="F:ATP binding"/>
    <property type="evidence" value="ECO:0007669"/>
    <property type="project" value="UniProtKB-UniRule"/>
</dbReference>
<keyword evidence="4 5" id="KW-0067">ATP-binding</keyword>
<dbReference type="PROSITE" id="PS00108">
    <property type="entry name" value="PROTEIN_KINASE_ST"/>
    <property type="match status" value="1"/>
</dbReference>
<keyword evidence="6" id="KW-0812">Transmembrane</keyword>